<comment type="caution">
    <text evidence="3">The sequence shown here is derived from an EMBL/GenBank/DDBJ whole genome shotgun (WGS) entry which is preliminary data.</text>
</comment>
<dbReference type="InterPro" id="IPR045597">
    <property type="entry name" value="DUF6458"/>
</dbReference>
<organism evidence="3 4">
    <name type="scientific">Catellatospora bangladeshensis</name>
    <dbReference type="NCBI Taxonomy" id="310355"/>
    <lineage>
        <taxon>Bacteria</taxon>
        <taxon>Bacillati</taxon>
        <taxon>Actinomycetota</taxon>
        <taxon>Actinomycetes</taxon>
        <taxon>Micromonosporales</taxon>
        <taxon>Micromonosporaceae</taxon>
        <taxon>Catellatospora</taxon>
    </lineage>
</organism>
<dbReference type="EMBL" id="BONF01000010">
    <property type="protein sequence ID" value="GIF80602.1"/>
    <property type="molecule type" value="Genomic_DNA"/>
</dbReference>
<reference evidence="3 4" key="1">
    <citation type="submission" date="2021-01" db="EMBL/GenBank/DDBJ databases">
        <title>Whole genome shotgun sequence of Catellatospora bangladeshensis NBRC 107357.</title>
        <authorList>
            <person name="Komaki H."/>
            <person name="Tamura T."/>
        </authorList>
    </citation>
    <scope>NUCLEOTIDE SEQUENCE [LARGE SCALE GENOMIC DNA]</scope>
    <source>
        <strain evidence="3 4">NBRC 107357</strain>
    </source>
</reference>
<protein>
    <submittedName>
        <fullName evidence="3">Membrane protein</fullName>
    </submittedName>
</protein>
<evidence type="ECO:0000313" key="3">
    <source>
        <dbReference type="EMBL" id="GIF80602.1"/>
    </source>
</evidence>
<gene>
    <name evidence="3" type="ORF">Cba03nite_19510</name>
</gene>
<name>A0A8J3JHJ0_9ACTN</name>
<evidence type="ECO:0000256" key="1">
    <source>
        <dbReference type="SAM" id="Phobius"/>
    </source>
</evidence>
<evidence type="ECO:0000259" key="2">
    <source>
        <dbReference type="Pfam" id="PF20059"/>
    </source>
</evidence>
<keyword evidence="1" id="KW-0472">Membrane</keyword>
<dbReference type="Proteomes" id="UP000601223">
    <property type="component" value="Unassembled WGS sequence"/>
</dbReference>
<dbReference type="AlphaFoldDB" id="A0A8J3JHJ0"/>
<sequence>MGIGASLFLIAVGAILTFALDVSISGLDLDVVGWILMAVGAAGLILTTVIWSGRRRTVVTNTPVDRRVVEESDPVPPPPM</sequence>
<keyword evidence="1" id="KW-1133">Transmembrane helix</keyword>
<accession>A0A8J3JHJ0</accession>
<dbReference type="Pfam" id="PF20059">
    <property type="entry name" value="DUF6458"/>
    <property type="match status" value="1"/>
</dbReference>
<evidence type="ECO:0000313" key="4">
    <source>
        <dbReference type="Proteomes" id="UP000601223"/>
    </source>
</evidence>
<proteinExistence type="predicted"/>
<keyword evidence="1" id="KW-0812">Transmembrane</keyword>
<keyword evidence="4" id="KW-1185">Reference proteome</keyword>
<feature type="transmembrane region" description="Helical" evidence="1">
    <location>
        <begin position="31"/>
        <end position="51"/>
    </location>
</feature>
<dbReference type="RefSeq" id="WP_203744383.1">
    <property type="nucleotide sequence ID" value="NZ_BONF01000010.1"/>
</dbReference>
<feature type="domain" description="DUF6458" evidence="2">
    <location>
        <begin position="1"/>
        <end position="64"/>
    </location>
</feature>